<comment type="catalytic activity">
    <reaction evidence="4">
        <text>biotin + L-lysyl-[protein] + ATP = N(6)-biotinyl-L-lysyl-[protein] + AMP + diphosphate + H(+)</text>
        <dbReference type="Rhea" id="RHEA:11756"/>
        <dbReference type="Rhea" id="RHEA-COMP:9752"/>
        <dbReference type="Rhea" id="RHEA-COMP:10505"/>
        <dbReference type="ChEBI" id="CHEBI:15378"/>
        <dbReference type="ChEBI" id="CHEBI:29969"/>
        <dbReference type="ChEBI" id="CHEBI:30616"/>
        <dbReference type="ChEBI" id="CHEBI:33019"/>
        <dbReference type="ChEBI" id="CHEBI:57586"/>
        <dbReference type="ChEBI" id="CHEBI:83144"/>
        <dbReference type="ChEBI" id="CHEBI:456215"/>
        <dbReference type="EC" id="6.3.4.15"/>
    </reaction>
</comment>
<dbReference type="RefSeq" id="WP_136931292.1">
    <property type="nucleotide sequence ID" value="NZ_SSMQ01000025.1"/>
</dbReference>
<keyword evidence="1 7" id="KW-0436">Ligase</keyword>
<protein>
    <recommendedName>
        <fullName evidence="3">biotin--[biotin carboxyl-carrier protein] ligase</fullName>
        <ecNumber evidence="3">6.3.4.15</ecNumber>
    </recommendedName>
</protein>
<dbReference type="InterPro" id="IPR004143">
    <property type="entry name" value="BPL_LPL_catalytic"/>
</dbReference>
<dbReference type="GO" id="GO:0005737">
    <property type="term" value="C:cytoplasm"/>
    <property type="evidence" value="ECO:0007669"/>
    <property type="project" value="TreeGrafter"/>
</dbReference>
<dbReference type="PANTHER" id="PTHR12835:SF5">
    <property type="entry name" value="BIOTIN--PROTEIN LIGASE"/>
    <property type="match status" value="1"/>
</dbReference>
<keyword evidence="2" id="KW-0092">Biotin</keyword>
<dbReference type="SUPFAM" id="SSF55681">
    <property type="entry name" value="Class II aaRS and biotin synthetases"/>
    <property type="match status" value="1"/>
</dbReference>
<evidence type="ECO:0000256" key="2">
    <source>
        <dbReference type="ARBA" id="ARBA00023267"/>
    </source>
</evidence>
<sequence>MSDLDPLRIEAELERLGASIGRPVVVASVTASTNDDARRAASGGAPHGSAFLADAQTQGRGRSGHRWHSPAGENLYLSVVLRPKLAPQALPPLALVLGVCVARVVDEVLGSSATSSTRAGVKWPNDVLVDGKKLAGLLVETTLRGGTIDAVIAGIGLNVHAASFPEELAPRATSLHALGGRGLDRSSIAARLLAEIGHVARMFEAHGLGPFLAELEDRDVLRGVPLDVSGVSGTAAGIDPEGYLRVIGSDGTKHRIGSGSVTTHGPLGSPGARIRRGPGAGEAAG</sequence>
<feature type="region of interest" description="Disordered" evidence="5">
    <location>
        <begin position="254"/>
        <end position="285"/>
    </location>
</feature>
<evidence type="ECO:0000256" key="5">
    <source>
        <dbReference type="SAM" id="MobiDB-lite"/>
    </source>
</evidence>
<evidence type="ECO:0000256" key="3">
    <source>
        <dbReference type="ARBA" id="ARBA00024227"/>
    </source>
</evidence>
<evidence type="ECO:0000256" key="4">
    <source>
        <dbReference type="ARBA" id="ARBA00047846"/>
    </source>
</evidence>
<dbReference type="InterPro" id="IPR045864">
    <property type="entry name" value="aa-tRNA-synth_II/BPL/LPL"/>
</dbReference>
<dbReference type="AlphaFoldDB" id="A0A4U1J953"/>
<dbReference type="GO" id="GO:0004077">
    <property type="term" value="F:biotin--[biotin carboxyl-carrier protein] ligase activity"/>
    <property type="evidence" value="ECO:0007669"/>
    <property type="project" value="UniProtKB-EC"/>
</dbReference>
<dbReference type="EC" id="6.3.4.15" evidence="3"/>
<reference evidence="7 8" key="1">
    <citation type="submission" date="2019-04" db="EMBL/GenBank/DDBJ databases">
        <authorList>
            <person name="Li Y."/>
            <person name="Wang J."/>
        </authorList>
    </citation>
    <scope>NUCLEOTIDE SEQUENCE [LARGE SCALE GENOMIC DNA]</scope>
    <source>
        <strain evidence="7 8">DSM 14668</strain>
    </source>
</reference>
<dbReference type="EMBL" id="SSMQ01000025">
    <property type="protein sequence ID" value="TKD04323.1"/>
    <property type="molecule type" value="Genomic_DNA"/>
</dbReference>
<dbReference type="Pfam" id="PF02237">
    <property type="entry name" value="BPL_C"/>
    <property type="match status" value="1"/>
</dbReference>
<evidence type="ECO:0000256" key="1">
    <source>
        <dbReference type="ARBA" id="ARBA00022598"/>
    </source>
</evidence>
<gene>
    <name evidence="7" type="ORF">E8A74_23445</name>
</gene>
<evidence type="ECO:0000259" key="6">
    <source>
        <dbReference type="PROSITE" id="PS51733"/>
    </source>
</evidence>
<dbReference type="PANTHER" id="PTHR12835">
    <property type="entry name" value="BIOTIN PROTEIN LIGASE"/>
    <property type="match status" value="1"/>
</dbReference>
<name>A0A4U1J953_9BACT</name>
<dbReference type="OrthoDB" id="9807064at2"/>
<evidence type="ECO:0000313" key="7">
    <source>
        <dbReference type="EMBL" id="TKD04323.1"/>
    </source>
</evidence>
<dbReference type="Pfam" id="PF03099">
    <property type="entry name" value="BPL_LplA_LipB"/>
    <property type="match status" value="1"/>
</dbReference>
<dbReference type="PROSITE" id="PS51733">
    <property type="entry name" value="BPL_LPL_CATALYTIC"/>
    <property type="match status" value="1"/>
</dbReference>
<dbReference type="InterPro" id="IPR004408">
    <property type="entry name" value="Biotin_CoA_COase_ligase"/>
</dbReference>
<accession>A0A4U1J953</accession>
<comment type="caution">
    <text evidence="7">The sequence shown here is derived from an EMBL/GenBank/DDBJ whole genome shotgun (WGS) entry which is preliminary data.</text>
</comment>
<feature type="domain" description="BPL/LPL catalytic" evidence="6">
    <location>
        <begin position="19"/>
        <end position="204"/>
    </location>
</feature>
<organism evidence="7 8">
    <name type="scientific">Polyangium fumosum</name>
    <dbReference type="NCBI Taxonomy" id="889272"/>
    <lineage>
        <taxon>Bacteria</taxon>
        <taxon>Pseudomonadati</taxon>
        <taxon>Myxococcota</taxon>
        <taxon>Polyangia</taxon>
        <taxon>Polyangiales</taxon>
        <taxon>Polyangiaceae</taxon>
        <taxon>Polyangium</taxon>
    </lineage>
</organism>
<dbReference type="Proteomes" id="UP000309215">
    <property type="component" value="Unassembled WGS sequence"/>
</dbReference>
<dbReference type="Gene3D" id="3.30.930.10">
    <property type="entry name" value="Bira Bifunctional Protein, Domain 2"/>
    <property type="match status" value="1"/>
</dbReference>
<proteinExistence type="predicted"/>
<dbReference type="InterPro" id="IPR003142">
    <property type="entry name" value="BPL_C"/>
</dbReference>
<evidence type="ECO:0000313" key="8">
    <source>
        <dbReference type="Proteomes" id="UP000309215"/>
    </source>
</evidence>
<dbReference type="CDD" id="cd16442">
    <property type="entry name" value="BPL"/>
    <property type="match status" value="1"/>
</dbReference>
<keyword evidence="8" id="KW-1185">Reference proteome</keyword>
<dbReference type="NCBIfam" id="TIGR00121">
    <property type="entry name" value="birA_ligase"/>
    <property type="match status" value="1"/>
</dbReference>